<dbReference type="GO" id="GO:0016757">
    <property type="term" value="F:glycosyltransferase activity"/>
    <property type="evidence" value="ECO:0007669"/>
    <property type="project" value="UniProtKB-KW"/>
</dbReference>
<dbReference type="EC" id="2.4.-.-" evidence="2"/>
<evidence type="ECO:0000313" key="3">
    <source>
        <dbReference type="Proteomes" id="UP001163156"/>
    </source>
</evidence>
<dbReference type="Proteomes" id="UP001163156">
    <property type="component" value="Chromosome"/>
</dbReference>
<keyword evidence="2" id="KW-0328">Glycosyltransferase</keyword>
<accession>A0ABY6MMA1</accession>
<reference evidence="2" key="1">
    <citation type="submission" date="2022-10" db="EMBL/GenBank/DDBJ databases">
        <title>Algoriphagus sp. a novel bacteria isolate from halophytes salicornia europaea.</title>
        <authorList>
            <person name="Peng Y."/>
            <person name="Jiang L."/>
            <person name="Lee J."/>
        </authorList>
    </citation>
    <scope>NUCLEOTIDE SEQUENCE</scope>
    <source>
        <strain evidence="2">TR-M5</strain>
    </source>
</reference>
<dbReference type="RefSeq" id="WP_264810070.1">
    <property type="nucleotide sequence ID" value="NZ_CP110226.1"/>
</dbReference>
<dbReference type="InterPro" id="IPR001296">
    <property type="entry name" value="Glyco_trans_1"/>
</dbReference>
<proteinExistence type="predicted"/>
<dbReference type="Pfam" id="PF00534">
    <property type="entry name" value="Glycos_transf_1"/>
    <property type="match status" value="1"/>
</dbReference>
<sequence length="330" mass="37303">MGFSQKPVENCEGEIHYASLARTQSTWARLYAQLRFLKILLKVRPKILIVCTYEFLPIACFFKRKIGYALLYDVQENYIKNLDLNPELTETKKSKAKALIREAEQISGVDLYLLAEKCYQIEMPEKKPFLVLENKFSGKIHVKSPINIGGQSSFRFLLSGTITPAFGCLEAVKWFKEIAAKFPNSSLEILGHVTLPKFKNELEKACLNHSNIHLNIQENPVDHSRILEAMKQADFALLPYQNHAAIRDKMPTKLFESAALGVPVLISPNPIWEDFLADFSGGFSVDFSNPSSAIATFEAALSMEYFTQIPSDSILWDSQKKKFIQAIASL</sequence>
<dbReference type="Gene3D" id="3.40.50.2000">
    <property type="entry name" value="Glycogen Phosphorylase B"/>
    <property type="match status" value="1"/>
</dbReference>
<protein>
    <submittedName>
        <fullName evidence="2">Glycosyltransferase</fullName>
        <ecNumber evidence="2">2.4.-.-</ecNumber>
    </submittedName>
</protein>
<evidence type="ECO:0000313" key="2">
    <source>
        <dbReference type="EMBL" id="UZD23527.1"/>
    </source>
</evidence>
<gene>
    <name evidence="2" type="ORF">OM944_03340</name>
</gene>
<keyword evidence="2" id="KW-0808">Transferase</keyword>
<evidence type="ECO:0000259" key="1">
    <source>
        <dbReference type="Pfam" id="PF00534"/>
    </source>
</evidence>
<dbReference type="SUPFAM" id="SSF53756">
    <property type="entry name" value="UDP-Glycosyltransferase/glycogen phosphorylase"/>
    <property type="match status" value="1"/>
</dbReference>
<organism evidence="2 3">
    <name type="scientific">Algoriphagus halophytocola</name>
    <dbReference type="NCBI Taxonomy" id="2991499"/>
    <lineage>
        <taxon>Bacteria</taxon>
        <taxon>Pseudomonadati</taxon>
        <taxon>Bacteroidota</taxon>
        <taxon>Cytophagia</taxon>
        <taxon>Cytophagales</taxon>
        <taxon>Cyclobacteriaceae</taxon>
        <taxon>Algoriphagus</taxon>
    </lineage>
</organism>
<name>A0ABY6MMA1_9BACT</name>
<dbReference type="EMBL" id="CP110226">
    <property type="protein sequence ID" value="UZD23527.1"/>
    <property type="molecule type" value="Genomic_DNA"/>
</dbReference>
<keyword evidence="3" id="KW-1185">Reference proteome</keyword>
<feature type="domain" description="Glycosyl transferase family 1" evidence="1">
    <location>
        <begin position="156"/>
        <end position="304"/>
    </location>
</feature>